<evidence type="ECO:0000256" key="2">
    <source>
        <dbReference type="ARBA" id="ARBA00022692"/>
    </source>
</evidence>
<evidence type="ECO:0000256" key="4">
    <source>
        <dbReference type="ARBA" id="ARBA00023136"/>
    </source>
</evidence>
<keyword evidence="2 5" id="KW-0812">Transmembrane</keyword>
<evidence type="ECO:0000313" key="7">
    <source>
        <dbReference type="EMBL" id="MBH5329821.1"/>
    </source>
</evidence>
<keyword evidence="8" id="KW-1185">Reference proteome</keyword>
<proteinExistence type="predicted"/>
<evidence type="ECO:0000256" key="1">
    <source>
        <dbReference type="ARBA" id="ARBA00004370"/>
    </source>
</evidence>
<feature type="domain" description="TMEM205-like" evidence="6">
    <location>
        <begin position="9"/>
        <end position="108"/>
    </location>
</feature>
<evidence type="ECO:0000256" key="5">
    <source>
        <dbReference type="SAM" id="Phobius"/>
    </source>
</evidence>
<dbReference type="EMBL" id="JACSGR010000006">
    <property type="protein sequence ID" value="MBH5329821.1"/>
    <property type="molecule type" value="Genomic_DNA"/>
</dbReference>
<accession>A0ABS0NBZ3</accession>
<dbReference type="Proteomes" id="UP000768471">
    <property type="component" value="Unassembled WGS sequence"/>
</dbReference>
<dbReference type="Pfam" id="PF13664">
    <property type="entry name" value="DUF4149"/>
    <property type="match status" value="1"/>
</dbReference>
<feature type="transmembrane region" description="Helical" evidence="5">
    <location>
        <begin position="123"/>
        <end position="148"/>
    </location>
</feature>
<evidence type="ECO:0000313" key="8">
    <source>
        <dbReference type="Proteomes" id="UP000768471"/>
    </source>
</evidence>
<evidence type="ECO:0000256" key="3">
    <source>
        <dbReference type="ARBA" id="ARBA00022989"/>
    </source>
</evidence>
<dbReference type="InterPro" id="IPR025423">
    <property type="entry name" value="TMEM205-like"/>
</dbReference>
<comment type="subcellular location">
    <subcellularLocation>
        <location evidence="1">Membrane</location>
    </subcellularLocation>
</comment>
<sequence length="153" mass="16831">MFANRVLALLVAAWFGAYVMAGYGVAPLLFQSLPKEQAGTLAGMLFGAVNYIGLFVWAVVYLAGVSARRQSFGRGGNSKLSARLVAFTWLLLAVSQFLLVPVIRALRTGQTHWLPNLLGGEMGFWHGLSSSLYMLVSLLGLVLLMRLLRFEWH</sequence>
<evidence type="ECO:0000259" key="6">
    <source>
        <dbReference type="Pfam" id="PF13664"/>
    </source>
</evidence>
<name>A0ABS0NBZ3_9NEIS</name>
<organism evidence="7 8">
    <name type="scientific">Eikenella glucosivorans</name>
    <dbReference type="NCBI Taxonomy" id="2766967"/>
    <lineage>
        <taxon>Bacteria</taxon>
        <taxon>Pseudomonadati</taxon>
        <taxon>Pseudomonadota</taxon>
        <taxon>Betaproteobacteria</taxon>
        <taxon>Neisseriales</taxon>
        <taxon>Neisseriaceae</taxon>
        <taxon>Eikenella</taxon>
    </lineage>
</organism>
<comment type="caution">
    <text evidence="7">The sequence shown here is derived from an EMBL/GenBank/DDBJ whole genome shotgun (WGS) entry which is preliminary data.</text>
</comment>
<gene>
    <name evidence="7" type="ORF">H9Q10_09085</name>
</gene>
<feature type="transmembrane region" description="Helical" evidence="5">
    <location>
        <begin position="84"/>
        <end position="103"/>
    </location>
</feature>
<feature type="transmembrane region" description="Helical" evidence="5">
    <location>
        <begin position="45"/>
        <end position="63"/>
    </location>
</feature>
<dbReference type="RefSeq" id="WP_197903643.1">
    <property type="nucleotide sequence ID" value="NZ_JACSGR010000006.1"/>
</dbReference>
<keyword evidence="4 5" id="KW-0472">Membrane</keyword>
<keyword evidence="3 5" id="KW-1133">Transmembrane helix</keyword>
<protein>
    <submittedName>
        <fullName evidence="7">DUF4149 domain-containing protein</fullName>
    </submittedName>
</protein>
<reference evidence="7 8" key="1">
    <citation type="submission" date="2020-09" db="EMBL/GenBank/DDBJ databases">
        <title>Eikenella S3660 sp. nov., isolated from a throat swab.</title>
        <authorList>
            <person name="Buhl M."/>
        </authorList>
    </citation>
    <scope>NUCLEOTIDE SEQUENCE [LARGE SCALE GENOMIC DNA]</scope>
    <source>
        <strain evidence="7 8">S3360</strain>
    </source>
</reference>